<comment type="catalytic activity">
    <reaction evidence="17">
        <text>17beta-hydroxy-5alpha-androstan-3-one + NADP(+) = testosterone + NADPH + H(+)</text>
        <dbReference type="Rhea" id="RHEA:50820"/>
        <dbReference type="ChEBI" id="CHEBI:15378"/>
        <dbReference type="ChEBI" id="CHEBI:16330"/>
        <dbReference type="ChEBI" id="CHEBI:17347"/>
        <dbReference type="ChEBI" id="CHEBI:57783"/>
        <dbReference type="ChEBI" id="CHEBI:58349"/>
        <dbReference type="EC" id="1.3.1.22"/>
    </reaction>
    <physiologicalReaction direction="right-to-left" evidence="17">
        <dbReference type="Rhea" id="RHEA:50822"/>
    </physiologicalReaction>
</comment>
<dbReference type="OrthoDB" id="541710at2759"/>
<evidence type="ECO:0000256" key="16">
    <source>
        <dbReference type="ARBA" id="ARBA00048765"/>
    </source>
</evidence>
<proteinExistence type="inferred from homology"/>
<keyword evidence="8 19" id="KW-1133">Transmembrane helix</keyword>
<evidence type="ECO:0000256" key="19">
    <source>
        <dbReference type="RuleBase" id="RU367081"/>
    </source>
</evidence>
<dbReference type="EC" id="1.3.1.94" evidence="4 19"/>
<protein>
    <recommendedName>
        <fullName evidence="14 19">Polyprenal reductase</fullName>
        <ecNumber evidence="3 19">1.3.1.22</ecNumber>
        <ecNumber evidence="4 19">1.3.1.94</ecNumber>
    </recommendedName>
</protein>
<keyword evidence="11 19" id="KW-0472">Membrane</keyword>
<reference evidence="22" key="2">
    <citation type="submission" date="2025-08" db="UniProtKB">
        <authorList>
            <consortium name="RefSeq"/>
        </authorList>
    </citation>
    <scope>IDENTIFICATION</scope>
    <source>
        <tissue evidence="22">Blood</tissue>
    </source>
</reference>
<feature type="transmembrane region" description="Helical" evidence="19">
    <location>
        <begin position="252"/>
        <end position="277"/>
    </location>
</feature>
<comment type="pathway">
    <text evidence="2 19">Protein modification; protein glycosylation.</text>
</comment>
<dbReference type="FunFam" id="1.20.120.1630:FF:000021">
    <property type="entry name" value="Polyprenol reductase 1"/>
    <property type="match status" value="1"/>
</dbReference>
<dbReference type="EC" id="1.3.1.22" evidence="3 19"/>
<evidence type="ECO:0000259" key="20">
    <source>
        <dbReference type="Pfam" id="PF02544"/>
    </source>
</evidence>
<evidence type="ECO:0000256" key="12">
    <source>
        <dbReference type="ARBA" id="ARBA00045898"/>
    </source>
</evidence>
<keyword evidence="21" id="KW-1185">Reference proteome</keyword>
<dbReference type="AlphaFoldDB" id="A0A2D0Q148"/>
<comment type="catalytic activity">
    <reaction evidence="16">
        <text>a 3-oxo-5alpha-steroid + NADP(+) = a 3-oxo-Delta(4)-steroid + NADPH + H(+)</text>
        <dbReference type="Rhea" id="RHEA:54384"/>
        <dbReference type="ChEBI" id="CHEBI:13601"/>
        <dbReference type="ChEBI" id="CHEBI:15378"/>
        <dbReference type="ChEBI" id="CHEBI:47909"/>
        <dbReference type="ChEBI" id="CHEBI:57783"/>
        <dbReference type="ChEBI" id="CHEBI:58349"/>
        <dbReference type="EC" id="1.3.1.22"/>
    </reaction>
    <physiologicalReaction direction="right-to-left" evidence="16">
        <dbReference type="Rhea" id="RHEA:54386"/>
    </physiologicalReaction>
</comment>
<dbReference type="STRING" id="7998.ENSIPUP00000012988"/>
<dbReference type="UniPathway" id="UPA00378"/>
<organism evidence="21 22">
    <name type="scientific">Ictalurus punctatus</name>
    <name type="common">Channel catfish</name>
    <name type="synonym">Silurus punctatus</name>
    <dbReference type="NCBI Taxonomy" id="7998"/>
    <lineage>
        <taxon>Eukaryota</taxon>
        <taxon>Metazoa</taxon>
        <taxon>Chordata</taxon>
        <taxon>Craniata</taxon>
        <taxon>Vertebrata</taxon>
        <taxon>Euteleostomi</taxon>
        <taxon>Actinopterygii</taxon>
        <taxon>Neopterygii</taxon>
        <taxon>Teleostei</taxon>
        <taxon>Ostariophysi</taxon>
        <taxon>Siluriformes</taxon>
        <taxon>Ictaluridae</taxon>
        <taxon>Ictalurus</taxon>
    </lineage>
</organism>
<feature type="transmembrane region" description="Helical" evidence="19">
    <location>
        <begin position="12"/>
        <end position="31"/>
    </location>
</feature>
<dbReference type="RefSeq" id="XP_017312024.1">
    <property type="nucleotide sequence ID" value="XM_017456535.3"/>
</dbReference>
<feature type="domain" description="3-oxo-5-alpha-steroid 4-dehydrogenase C-terminal" evidence="20">
    <location>
        <begin position="192"/>
        <end position="310"/>
    </location>
</feature>
<feature type="transmembrane region" description="Helical" evidence="19">
    <location>
        <begin position="186"/>
        <end position="208"/>
    </location>
</feature>
<evidence type="ECO:0000256" key="11">
    <source>
        <dbReference type="ARBA" id="ARBA00023136"/>
    </source>
</evidence>
<evidence type="ECO:0000256" key="3">
    <source>
        <dbReference type="ARBA" id="ARBA00012049"/>
    </source>
</evidence>
<gene>
    <name evidence="22" type="primary">srd5a3</name>
</gene>
<dbReference type="InterPro" id="IPR039698">
    <property type="entry name" value="Dfg10/SRD5A3"/>
</dbReference>
<evidence type="ECO:0000256" key="13">
    <source>
        <dbReference type="ARBA" id="ARBA00046320"/>
    </source>
</evidence>
<dbReference type="GO" id="GO:0047751">
    <property type="term" value="F:3-oxo-5-alpha-steroid 4-dehydrogenase (NADP+) activity"/>
    <property type="evidence" value="ECO:0007669"/>
    <property type="project" value="UniProtKB-UniRule"/>
</dbReference>
<keyword evidence="5 19" id="KW-0812">Transmembrane</keyword>
<evidence type="ECO:0000256" key="7">
    <source>
        <dbReference type="ARBA" id="ARBA00022857"/>
    </source>
</evidence>
<evidence type="ECO:0000256" key="15">
    <source>
        <dbReference type="ARBA" id="ARBA00048095"/>
    </source>
</evidence>
<dbReference type="PANTHER" id="PTHR14624">
    <property type="entry name" value="DFG10 PROTEIN"/>
    <property type="match status" value="1"/>
</dbReference>
<evidence type="ECO:0000256" key="10">
    <source>
        <dbReference type="ARBA" id="ARBA00023098"/>
    </source>
</evidence>
<feature type="transmembrane region" description="Helical" evidence="19">
    <location>
        <begin position="69"/>
        <end position="89"/>
    </location>
</feature>
<evidence type="ECO:0000313" key="22">
    <source>
        <dbReference type="RefSeq" id="XP_017312024.1"/>
    </source>
</evidence>
<dbReference type="Gene3D" id="1.20.120.1630">
    <property type="match status" value="1"/>
</dbReference>
<name>A0A2D0Q148_ICTPU</name>
<evidence type="ECO:0000256" key="1">
    <source>
        <dbReference type="ARBA" id="ARBA00004477"/>
    </source>
</evidence>
<dbReference type="GeneID" id="108258126"/>
<evidence type="ECO:0000256" key="18">
    <source>
        <dbReference type="ARBA" id="ARBA00049427"/>
    </source>
</evidence>
<keyword evidence="10" id="KW-0443">Lipid metabolism</keyword>
<keyword evidence="9 19" id="KW-0560">Oxidoreductase</keyword>
<dbReference type="GO" id="GO:0160198">
    <property type="term" value="F:polyprenal reductase activity"/>
    <property type="evidence" value="ECO:0007669"/>
    <property type="project" value="UniProtKB-EC"/>
</dbReference>
<keyword evidence="7 19" id="KW-0521">NADP</keyword>
<comment type="subcellular location">
    <subcellularLocation>
        <location evidence="1">Endoplasmic reticulum membrane</location>
        <topology evidence="1">Multi-pass membrane protein</topology>
    </subcellularLocation>
</comment>
<evidence type="ECO:0000256" key="6">
    <source>
        <dbReference type="ARBA" id="ARBA00022824"/>
    </source>
</evidence>
<dbReference type="CTD" id="79644"/>
<dbReference type="PANTHER" id="PTHR14624:SF0">
    <property type="entry name" value="POLYPRENOL REDUCTASE"/>
    <property type="match status" value="1"/>
</dbReference>
<sequence>MMLVTFPTVDIAWSLLALGFLIAFSICKFSLKLPGDFEHIFQALIRYGKTKAQIQQPGVLPLLYVPKRWFWHFYAVSVLWNGLLLVFSFRTVILQTPLPDFLADHLVFLTGQPKAVWSEFKPTVLVLQALLWIHSLRRLLECLWVSIFSNGLINVVQYAFGLSYYILLGLTVLSVNASLPTEGASVLTFSQFIWHIAGVLLFLWASLLQHRSLSLLASLRTSSSGRVETLAHRIPCGGWFELVSCPHYLAELLIYTALSVCCGCVSFTWWLVVLYVLCNQVLAAHLCHEYYRSTFKAYPSERKAIIPFLL</sequence>
<comment type="similarity">
    <text evidence="13 19">Belongs to the steroid 5-alpha reductase family. Polyprenal reductase subfamily.</text>
</comment>
<dbReference type="KEGG" id="ipu:108258126"/>
<comment type="catalytic activity">
    <reaction evidence="15">
        <text>androst-4-ene-3,17-dione + NADPH + H(+) = 5alpha-androstan-3,17-dione + NADP(+)</text>
        <dbReference type="Rhea" id="RHEA:50816"/>
        <dbReference type="ChEBI" id="CHEBI:15378"/>
        <dbReference type="ChEBI" id="CHEBI:15994"/>
        <dbReference type="ChEBI" id="CHEBI:16422"/>
        <dbReference type="ChEBI" id="CHEBI:57783"/>
        <dbReference type="ChEBI" id="CHEBI:58349"/>
    </reaction>
    <physiologicalReaction direction="right-to-left" evidence="15">
        <dbReference type="Rhea" id="RHEA:50818"/>
    </physiologicalReaction>
</comment>
<dbReference type="GO" id="GO:0016095">
    <property type="term" value="P:polyprenol catabolic process"/>
    <property type="evidence" value="ECO:0007669"/>
    <property type="project" value="UniProtKB-UniRule"/>
</dbReference>
<evidence type="ECO:0000256" key="17">
    <source>
        <dbReference type="ARBA" id="ARBA00049397"/>
    </source>
</evidence>
<comment type="function">
    <text evidence="12">Plays a key role in early steps of protein N-linked glycosylation by being involved in the conversion of polyprenol into dolichol. Acts as a polyprenal reductase that mediates the reduction of polyprenal into dolichal in a NADP-dependent mechanism. Dolichols are required for the synthesis of dolichol-linked monosaccharides and the oligosaccharide precursor used for N-glycosylation. Also able to convert testosterone (T) into 5-alpha-dihydrotestosterone (DHT).</text>
</comment>
<dbReference type="GO" id="GO:0102389">
    <property type="term" value="F:polyprenol reductase activity"/>
    <property type="evidence" value="ECO:0007669"/>
    <property type="project" value="UniProtKB-UniRule"/>
</dbReference>
<evidence type="ECO:0000256" key="14">
    <source>
        <dbReference type="ARBA" id="ARBA00047186"/>
    </source>
</evidence>
<evidence type="ECO:0000256" key="5">
    <source>
        <dbReference type="ARBA" id="ARBA00022692"/>
    </source>
</evidence>
<evidence type="ECO:0000256" key="9">
    <source>
        <dbReference type="ARBA" id="ARBA00023002"/>
    </source>
</evidence>
<dbReference type="InterPro" id="IPR001104">
    <property type="entry name" value="3-oxo-5_a-steroid_4-DH_C"/>
</dbReference>
<evidence type="ECO:0000256" key="8">
    <source>
        <dbReference type="ARBA" id="ARBA00022989"/>
    </source>
</evidence>
<evidence type="ECO:0000256" key="2">
    <source>
        <dbReference type="ARBA" id="ARBA00004922"/>
    </source>
</evidence>
<evidence type="ECO:0000256" key="4">
    <source>
        <dbReference type="ARBA" id="ARBA00012522"/>
    </source>
</evidence>
<evidence type="ECO:0000313" key="21">
    <source>
        <dbReference type="Proteomes" id="UP000221080"/>
    </source>
</evidence>
<comment type="catalytic activity">
    <reaction evidence="18 19">
        <text>a di-trans,poly-cis-dolichal + NADP(+) = a di-trans,poly-cis-polyprenal + NADPH + H(+)</text>
        <dbReference type="Rhea" id="RHEA:80727"/>
        <dbReference type="Rhea" id="RHEA-COMP:19536"/>
        <dbReference type="Rhea" id="RHEA-COMP:19537"/>
        <dbReference type="ChEBI" id="CHEBI:15378"/>
        <dbReference type="ChEBI" id="CHEBI:57783"/>
        <dbReference type="ChEBI" id="CHEBI:58349"/>
        <dbReference type="ChEBI" id="CHEBI:231623"/>
        <dbReference type="ChEBI" id="CHEBI:231637"/>
        <dbReference type="EC" id="1.3.1.94"/>
    </reaction>
    <physiologicalReaction direction="right-to-left" evidence="18 19">
        <dbReference type="Rhea" id="RHEA:80729"/>
    </physiologicalReaction>
</comment>
<dbReference type="PROSITE" id="PS50244">
    <property type="entry name" value="S5A_REDUCTASE"/>
    <property type="match status" value="1"/>
</dbReference>
<keyword evidence="6 19" id="KW-0256">Endoplasmic reticulum</keyword>
<dbReference type="Pfam" id="PF02544">
    <property type="entry name" value="Steroid_dh"/>
    <property type="match status" value="1"/>
</dbReference>
<reference evidence="21" key="1">
    <citation type="journal article" date="2016" name="Nat. Commun.">
        <title>The channel catfish genome sequence provides insights into the evolution of scale formation in teleosts.</title>
        <authorList>
            <person name="Liu Z."/>
            <person name="Liu S."/>
            <person name="Yao J."/>
            <person name="Bao L."/>
            <person name="Zhang J."/>
            <person name="Li Y."/>
            <person name="Jiang C."/>
            <person name="Sun L."/>
            <person name="Wang R."/>
            <person name="Zhang Y."/>
            <person name="Zhou T."/>
            <person name="Zeng Q."/>
            <person name="Fu Q."/>
            <person name="Gao S."/>
            <person name="Li N."/>
            <person name="Koren S."/>
            <person name="Jiang Y."/>
            <person name="Zimin A."/>
            <person name="Xu P."/>
            <person name="Phillippy A.M."/>
            <person name="Geng X."/>
            <person name="Song L."/>
            <person name="Sun F."/>
            <person name="Li C."/>
            <person name="Wang X."/>
            <person name="Chen A."/>
            <person name="Jin Y."/>
            <person name="Yuan Z."/>
            <person name="Yang Y."/>
            <person name="Tan S."/>
            <person name="Peatman E."/>
            <person name="Lu J."/>
            <person name="Qin Z."/>
            <person name="Dunham R."/>
            <person name="Li Z."/>
            <person name="Sonstegard T."/>
            <person name="Feng J."/>
            <person name="Danzmann R.G."/>
            <person name="Schroeder S."/>
            <person name="Scheffler B."/>
            <person name="Duke M.V."/>
            <person name="Ballard L."/>
            <person name="Kucuktas H."/>
            <person name="Kaltenboeck L."/>
            <person name="Liu H."/>
            <person name="Armbruster J."/>
            <person name="Xie Y."/>
            <person name="Kirby M.L."/>
            <person name="Tian Y."/>
            <person name="Flanagan M.E."/>
            <person name="Mu W."/>
            <person name="Waldbieser G.C."/>
        </authorList>
    </citation>
    <scope>NUCLEOTIDE SEQUENCE [LARGE SCALE GENOMIC DNA]</scope>
    <source>
        <strain evidence="21">SDA103</strain>
    </source>
</reference>
<dbReference type="GO" id="GO:0006488">
    <property type="term" value="P:dolichol-linked oligosaccharide biosynthetic process"/>
    <property type="evidence" value="ECO:0007669"/>
    <property type="project" value="UniProtKB-UniRule"/>
</dbReference>
<dbReference type="GO" id="GO:0005789">
    <property type="term" value="C:endoplasmic reticulum membrane"/>
    <property type="evidence" value="ECO:0007669"/>
    <property type="project" value="UniProtKB-SubCell"/>
</dbReference>
<accession>A0A2D0Q148</accession>
<dbReference type="Proteomes" id="UP000221080">
    <property type="component" value="Chromosome 25"/>
</dbReference>